<proteinExistence type="predicted"/>
<dbReference type="AlphaFoldDB" id="A0A0K0D5F9"/>
<organism evidence="3 4">
    <name type="scientific">Angiostrongylus cantonensis</name>
    <name type="common">Rat lungworm</name>
    <dbReference type="NCBI Taxonomy" id="6313"/>
    <lineage>
        <taxon>Eukaryota</taxon>
        <taxon>Metazoa</taxon>
        <taxon>Ecdysozoa</taxon>
        <taxon>Nematoda</taxon>
        <taxon>Chromadorea</taxon>
        <taxon>Rhabditida</taxon>
        <taxon>Rhabditina</taxon>
        <taxon>Rhabditomorpha</taxon>
        <taxon>Strongyloidea</taxon>
        <taxon>Metastrongylidae</taxon>
        <taxon>Angiostrongylus</taxon>
    </lineage>
</organism>
<dbReference type="InterPro" id="IPR056176">
    <property type="entry name" value="TPR_COPA_B"/>
</dbReference>
<protein>
    <submittedName>
        <fullName evidence="4">Coatomer_WDAD domain-containing protein</fullName>
    </submittedName>
</protein>
<dbReference type="Gene3D" id="1.25.40.470">
    <property type="match status" value="1"/>
</dbReference>
<reference evidence="3" key="1">
    <citation type="submission" date="2012-09" db="EMBL/GenBank/DDBJ databases">
        <authorList>
            <person name="Martin A.A."/>
        </authorList>
    </citation>
    <scope>NUCLEOTIDE SEQUENCE</scope>
</reference>
<keyword evidence="3" id="KW-1185">Reference proteome</keyword>
<name>A0A0K0D5F9_ANGCA</name>
<feature type="region of interest" description="Disordered" evidence="1">
    <location>
        <begin position="204"/>
        <end position="237"/>
    </location>
</feature>
<evidence type="ECO:0000259" key="2">
    <source>
        <dbReference type="Pfam" id="PF23953"/>
    </source>
</evidence>
<feature type="region of interest" description="Disordered" evidence="1">
    <location>
        <begin position="164"/>
        <end position="183"/>
    </location>
</feature>
<dbReference type="WBParaSite" id="ACAC_0000530401-mRNA-1">
    <property type="protein sequence ID" value="ACAC_0000530401-mRNA-1"/>
    <property type="gene ID" value="ACAC_0000530401"/>
</dbReference>
<dbReference type="Proteomes" id="UP000035642">
    <property type="component" value="Unassembled WGS sequence"/>
</dbReference>
<feature type="domain" description="COPA/B TPR" evidence="2">
    <location>
        <begin position="1"/>
        <end position="60"/>
    </location>
</feature>
<evidence type="ECO:0000313" key="4">
    <source>
        <dbReference type="WBParaSite" id="ACAC_0000530401-mRNA-1"/>
    </source>
</evidence>
<evidence type="ECO:0000313" key="3">
    <source>
        <dbReference type="Proteomes" id="UP000035642"/>
    </source>
</evidence>
<accession>A0A0K0D5F9</accession>
<sequence length="306" mass="33977">LAANSAMDGHHNVHFTTSLLLGDVDACIEALISTDRIPEAAFFARTHCPSQLQRVMSLWKEKADRVQKNTSRRIGESLADPVRYENLFPEWSESKKAESYLRELSKLSMPASVHAPTNQQRNVMEELKTALNTGKVFRLADLLHAKYHSCTGAVTFDETGQAHLRGMPRKTTPLNDTSDKVPNSVLKHSPTVAESVNVVPNVSHALPAPREPTPEPGSENGIQLSDDDSDGLSREAAAAAAFAAEPDVVCERPRPDVVPHHGGPDLLPQRTQPEVHSDIFQSLWKFTFKYKYVCMHIRVCMHNIYV</sequence>
<reference evidence="4" key="2">
    <citation type="submission" date="2017-02" db="UniProtKB">
        <authorList>
            <consortium name="WormBaseParasite"/>
        </authorList>
    </citation>
    <scope>IDENTIFICATION</scope>
</reference>
<dbReference type="STRING" id="6313.A0A0K0D5F9"/>
<dbReference type="Pfam" id="PF23953">
    <property type="entry name" value="TPR_COPA_B"/>
    <property type="match status" value="1"/>
</dbReference>
<evidence type="ECO:0000256" key="1">
    <source>
        <dbReference type="SAM" id="MobiDB-lite"/>
    </source>
</evidence>